<comment type="caution">
    <text evidence="1">The sequence shown here is derived from an EMBL/GenBank/DDBJ whole genome shotgun (WGS) entry which is preliminary data.</text>
</comment>
<organism evidence="1 2">
    <name type="scientific">Neophaeococcomyces mojaviensis</name>
    <dbReference type="NCBI Taxonomy" id="3383035"/>
    <lineage>
        <taxon>Eukaryota</taxon>
        <taxon>Fungi</taxon>
        <taxon>Dikarya</taxon>
        <taxon>Ascomycota</taxon>
        <taxon>Pezizomycotina</taxon>
        <taxon>Eurotiomycetes</taxon>
        <taxon>Chaetothyriomycetidae</taxon>
        <taxon>Chaetothyriales</taxon>
        <taxon>Chaetothyriales incertae sedis</taxon>
        <taxon>Neophaeococcomyces</taxon>
    </lineage>
</organism>
<name>A0ACC3AEL5_9EURO</name>
<dbReference type="Proteomes" id="UP001172386">
    <property type="component" value="Unassembled WGS sequence"/>
</dbReference>
<accession>A0ACC3AEL5</accession>
<gene>
    <name evidence="1" type="ORF">H2198_002513</name>
</gene>
<proteinExistence type="predicted"/>
<evidence type="ECO:0000313" key="1">
    <source>
        <dbReference type="EMBL" id="KAJ9660576.1"/>
    </source>
</evidence>
<sequence length="643" mass="70001">MKIKNCHEAVRPLLGLPPHHHRHMRLQAGSRAIFSRKASSAVRILEVGPRDGLQNIRTQVPTATKIELIKKLAATGLTDIEATSFVSPKWVPQLADGAEVMHHILNLGSQNDLRFSVLAPNLKGFENAFRAGAKEVVVFASATEAFSKKNQNCTVEQALDAARAVVKQAKQNNLWVRGVVSCIFSDPYSGPTDPRDVLYVVEQFVDMGCDEIGLGDTLGVGTPKRTQTLLEVLLKAVPADKLTGHFHDTYGQAVANVLRAYELGLRTFDSSIAGLGGCPYAPGAKGNAATEDIVYAFENSGIDTGIDLQKLATVGDWISRQLGLPNNSRAGAALVAKRQDQEPPKPQPTSLNSQSVAEKSQAKSAEQASSRTWTVEKQTSGYIVSRAANAVKITLAQPKNGNAMTTEMLESLTRLFKDLSTDRAVFHIVLAAEGRFFCTGMDLTGNSRDNSSSYHDKIVDLFAAIDNAPQTVIAAIQGPCFGGGVGLCFVCDVRLASPEARWTLSEVKLGMSPAIISKYMAREWGFSFFREAMLSGRTVTPEELSRIGVVHGISETKDKLDLMVDSYLDRLAHCAPQAAATCKQLVRNAFTGPGSPEQDKFIRRTFDNMLAPGSEGQYGIQQFQQKIKKVDWGYFWARLQSKL</sequence>
<protein>
    <submittedName>
        <fullName evidence="1">Uncharacterized protein</fullName>
    </submittedName>
</protein>
<keyword evidence="2" id="KW-1185">Reference proteome</keyword>
<evidence type="ECO:0000313" key="2">
    <source>
        <dbReference type="Proteomes" id="UP001172386"/>
    </source>
</evidence>
<dbReference type="EMBL" id="JAPDRQ010000030">
    <property type="protein sequence ID" value="KAJ9660576.1"/>
    <property type="molecule type" value="Genomic_DNA"/>
</dbReference>
<reference evidence="1" key="1">
    <citation type="submission" date="2022-10" db="EMBL/GenBank/DDBJ databases">
        <title>Culturing micro-colonial fungi from biological soil crusts in the Mojave desert and describing Neophaeococcomyces mojavensis, and introducing the new genera and species Taxawa tesnikishii.</title>
        <authorList>
            <person name="Kurbessoian T."/>
            <person name="Stajich J.E."/>
        </authorList>
    </citation>
    <scope>NUCLEOTIDE SEQUENCE</scope>
    <source>
        <strain evidence="1">JES_112</strain>
    </source>
</reference>